<name>A0A238L0B5_9RHOB</name>
<evidence type="ECO:0000313" key="2">
    <source>
        <dbReference type="EMBL" id="SMX48524.1"/>
    </source>
</evidence>
<protein>
    <submittedName>
        <fullName evidence="2">Uncharacterized protein</fullName>
    </submittedName>
</protein>
<proteinExistence type="predicted"/>
<keyword evidence="3" id="KW-1185">Reference proteome</keyword>
<evidence type="ECO:0000313" key="3">
    <source>
        <dbReference type="Proteomes" id="UP000207598"/>
    </source>
</evidence>
<feature type="compositionally biased region" description="Low complexity" evidence="1">
    <location>
        <begin position="7"/>
        <end position="16"/>
    </location>
</feature>
<evidence type="ECO:0000256" key="1">
    <source>
        <dbReference type="SAM" id="MobiDB-lite"/>
    </source>
</evidence>
<reference evidence="2 3" key="1">
    <citation type="submission" date="2017-05" db="EMBL/GenBank/DDBJ databases">
        <authorList>
            <person name="Song R."/>
            <person name="Chenine A.L."/>
            <person name="Ruprecht R.M."/>
        </authorList>
    </citation>
    <scope>NUCLEOTIDE SEQUENCE [LARGE SCALE GENOMIC DNA]</scope>
    <source>
        <strain evidence="2 3">CECT 8898</strain>
    </source>
</reference>
<accession>A0A238L0B5</accession>
<sequence>MTETETETTTVVTMTMKPRTKLPQMSPTARCSNRSWNQCSETPFIAKVSPPRGPWNDSTAMVSVGP</sequence>
<feature type="compositionally biased region" description="Polar residues" evidence="1">
    <location>
        <begin position="23"/>
        <end position="41"/>
    </location>
</feature>
<feature type="compositionally biased region" description="Polar residues" evidence="1">
    <location>
        <begin position="56"/>
        <end position="66"/>
    </location>
</feature>
<dbReference type="Proteomes" id="UP000207598">
    <property type="component" value="Unassembled WGS sequence"/>
</dbReference>
<organism evidence="2 3">
    <name type="scientific">Maliponia aquimaris</name>
    <dbReference type="NCBI Taxonomy" id="1673631"/>
    <lineage>
        <taxon>Bacteria</taxon>
        <taxon>Pseudomonadati</taxon>
        <taxon>Pseudomonadota</taxon>
        <taxon>Alphaproteobacteria</taxon>
        <taxon>Rhodobacterales</taxon>
        <taxon>Paracoccaceae</taxon>
        <taxon>Maliponia</taxon>
    </lineage>
</organism>
<dbReference type="EMBL" id="FXYF01000013">
    <property type="protein sequence ID" value="SMX48524.1"/>
    <property type="molecule type" value="Genomic_DNA"/>
</dbReference>
<dbReference type="AlphaFoldDB" id="A0A238L0B5"/>
<gene>
    <name evidence="2" type="ORF">MAA8898_03976</name>
</gene>
<feature type="region of interest" description="Disordered" evidence="1">
    <location>
        <begin position="1"/>
        <end position="66"/>
    </location>
</feature>